<dbReference type="PANTHER" id="PTHR43584:SF3">
    <property type="entry name" value="BIFUNCTIONAL PROTEIN GLMU"/>
    <property type="match status" value="1"/>
</dbReference>
<evidence type="ECO:0000313" key="15">
    <source>
        <dbReference type="Proteomes" id="UP000177811"/>
    </source>
</evidence>
<evidence type="ECO:0000256" key="7">
    <source>
        <dbReference type="ARBA" id="ARBA00022960"/>
    </source>
</evidence>
<name>A0A1G2KVU3_9BACT</name>
<organism evidence="14 15">
    <name type="scientific">Candidatus Sungbacteria bacterium RIFCSPHIGHO2_02_FULL_51_29</name>
    <dbReference type="NCBI Taxonomy" id="1802273"/>
    <lineage>
        <taxon>Bacteria</taxon>
        <taxon>Candidatus Sungiibacteriota</taxon>
    </lineage>
</organism>
<dbReference type="GO" id="GO:0046872">
    <property type="term" value="F:metal ion binding"/>
    <property type="evidence" value="ECO:0007669"/>
    <property type="project" value="UniProtKB-KW"/>
</dbReference>
<sequence length="223" mass="24354">MDFNAEKEQFQNIVRASEWRRRKIAHEHVLVEDLPSFLDPEHTWIDLRAHIGRETLVYPGCVIMGESVIGKRCVIFPHTTLVNVQTGDEVTLGLPHLKNAKIGARSVIGSMAELNRAELGAGVMAVHHSYVGDTTLGEKCNVGAGFVTANYDGVKKHRTTFGPGSFLGVNASTIAPNEFPEGTQIAAGSTIPAYLKNVRAVPPFSVIISRVREVVIKARKMIS</sequence>
<dbReference type="AlphaFoldDB" id="A0A1G2KVU3"/>
<evidence type="ECO:0000256" key="9">
    <source>
        <dbReference type="ARBA" id="ARBA00023315"/>
    </source>
</evidence>
<dbReference type="Gene3D" id="2.160.10.10">
    <property type="entry name" value="Hexapeptide repeat proteins"/>
    <property type="match status" value="1"/>
</dbReference>
<dbReference type="GO" id="GO:0008360">
    <property type="term" value="P:regulation of cell shape"/>
    <property type="evidence" value="ECO:0007669"/>
    <property type="project" value="UniProtKB-KW"/>
</dbReference>
<dbReference type="GO" id="GO:0019134">
    <property type="term" value="F:glucosamine-1-phosphate N-acetyltransferase activity"/>
    <property type="evidence" value="ECO:0007669"/>
    <property type="project" value="UniProtKB-EC"/>
</dbReference>
<dbReference type="PANTHER" id="PTHR43584">
    <property type="entry name" value="NUCLEOTIDYL TRANSFERASE"/>
    <property type="match status" value="1"/>
</dbReference>
<accession>A0A1G2KVU3</accession>
<comment type="caution">
    <text evidence="14">The sequence shown here is derived from an EMBL/GenBank/DDBJ whole genome shotgun (WGS) entry which is preliminary data.</text>
</comment>
<dbReference type="GO" id="GO:0071555">
    <property type="term" value="P:cell wall organization"/>
    <property type="evidence" value="ECO:0007669"/>
    <property type="project" value="UniProtKB-KW"/>
</dbReference>
<evidence type="ECO:0000256" key="1">
    <source>
        <dbReference type="ARBA" id="ARBA00001946"/>
    </source>
</evidence>
<gene>
    <name evidence="14" type="ORF">A3C16_04710</name>
</gene>
<evidence type="ECO:0000256" key="10">
    <source>
        <dbReference type="ARBA" id="ARBA00023316"/>
    </source>
</evidence>
<evidence type="ECO:0000313" key="14">
    <source>
        <dbReference type="EMBL" id="OHA03558.1"/>
    </source>
</evidence>
<keyword evidence="9" id="KW-0012">Acyltransferase</keyword>
<dbReference type="Proteomes" id="UP000177811">
    <property type="component" value="Unassembled WGS sequence"/>
</dbReference>
<keyword evidence="2" id="KW-0963">Cytoplasm</keyword>
<evidence type="ECO:0000256" key="8">
    <source>
        <dbReference type="ARBA" id="ARBA00022984"/>
    </source>
</evidence>
<comment type="catalytic activity">
    <reaction evidence="12">
        <text>N-acetyl-alpha-D-glucosamine 1-phosphate + UTP + H(+) = UDP-N-acetyl-alpha-D-glucosamine + diphosphate</text>
        <dbReference type="Rhea" id="RHEA:13509"/>
        <dbReference type="ChEBI" id="CHEBI:15378"/>
        <dbReference type="ChEBI" id="CHEBI:33019"/>
        <dbReference type="ChEBI" id="CHEBI:46398"/>
        <dbReference type="ChEBI" id="CHEBI:57705"/>
        <dbReference type="ChEBI" id="CHEBI:57776"/>
        <dbReference type="EC" id="2.7.7.23"/>
    </reaction>
</comment>
<evidence type="ECO:0000256" key="2">
    <source>
        <dbReference type="ARBA" id="ARBA00022490"/>
    </source>
</evidence>
<keyword evidence="3" id="KW-0808">Transferase</keyword>
<keyword evidence="7" id="KW-0133">Cell shape</keyword>
<evidence type="ECO:0000256" key="13">
    <source>
        <dbReference type="ARBA" id="ARBA00049628"/>
    </source>
</evidence>
<comment type="function">
    <text evidence="13">Catalyzes the last two sequential reactions in the de novo biosynthetic pathway for UDP-N-acetylglucosamine (UDP-GlcNAc). The C-terminal domain catalyzes the transfer of acetyl group from acetyl coenzyme A to glucosamine-1-phosphate (GlcN-1-P) to produce N-acetylglucosamine-1-phosphate (GlcNAc-1-P), which is converted into UDP-GlcNAc by the transfer of uridine 5-monophosphate (from uridine 5-triphosphate), a reaction catalyzed by the N-terminal domain.</text>
</comment>
<keyword evidence="10" id="KW-0961">Cell wall biogenesis/degradation</keyword>
<evidence type="ECO:0000256" key="4">
    <source>
        <dbReference type="ARBA" id="ARBA00022695"/>
    </source>
</evidence>
<evidence type="ECO:0000256" key="3">
    <source>
        <dbReference type="ARBA" id="ARBA00022679"/>
    </source>
</evidence>
<dbReference type="SUPFAM" id="SSF51161">
    <property type="entry name" value="Trimeric LpxA-like enzymes"/>
    <property type="match status" value="1"/>
</dbReference>
<evidence type="ECO:0000256" key="5">
    <source>
        <dbReference type="ARBA" id="ARBA00022723"/>
    </source>
</evidence>
<evidence type="ECO:0008006" key="16">
    <source>
        <dbReference type="Google" id="ProtNLM"/>
    </source>
</evidence>
<keyword evidence="6" id="KW-0460">Magnesium</keyword>
<dbReference type="GO" id="GO:0003977">
    <property type="term" value="F:UDP-N-acetylglucosamine diphosphorylase activity"/>
    <property type="evidence" value="ECO:0007669"/>
    <property type="project" value="UniProtKB-EC"/>
</dbReference>
<comment type="catalytic activity">
    <reaction evidence="11">
        <text>alpha-D-glucosamine 1-phosphate + acetyl-CoA = N-acetyl-alpha-D-glucosamine 1-phosphate + CoA + H(+)</text>
        <dbReference type="Rhea" id="RHEA:13725"/>
        <dbReference type="ChEBI" id="CHEBI:15378"/>
        <dbReference type="ChEBI" id="CHEBI:57287"/>
        <dbReference type="ChEBI" id="CHEBI:57288"/>
        <dbReference type="ChEBI" id="CHEBI:57776"/>
        <dbReference type="ChEBI" id="CHEBI:58516"/>
        <dbReference type="EC" id="2.3.1.157"/>
    </reaction>
</comment>
<evidence type="ECO:0000256" key="12">
    <source>
        <dbReference type="ARBA" id="ARBA00048493"/>
    </source>
</evidence>
<keyword evidence="4" id="KW-0548">Nucleotidyltransferase</keyword>
<dbReference type="InterPro" id="IPR011004">
    <property type="entry name" value="Trimer_LpxA-like_sf"/>
</dbReference>
<protein>
    <recommendedName>
        <fullName evidence="16">UDP-N-acetylglucosamine diphosphorylase</fullName>
    </recommendedName>
</protein>
<evidence type="ECO:0000256" key="6">
    <source>
        <dbReference type="ARBA" id="ARBA00022842"/>
    </source>
</evidence>
<comment type="cofactor">
    <cofactor evidence="1">
        <name>Mg(2+)</name>
        <dbReference type="ChEBI" id="CHEBI:18420"/>
    </cofactor>
</comment>
<dbReference type="GO" id="GO:0009252">
    <property type="term" value="P:peptidoglycan biosynthetic process"/>
    <property type="evidence" value="ECO:0007669"/>
    <property type="project" value="UniProtKB-KW"/>
</dbReference>
<proteinExistence type="predicted"/>
<keyword evidence="8" id="KW-0573">Peptidoglycan synthesis</keyword>
<evidence type="ECO:0000256" key="11">
    <source>
        <dbReference type="ARBA" id="ARBA00048247"/>
    </source>
</evidence>
<dbReference type="EMBL" id="MHQL01000012">
    <property type="protein sequence ID" value="OHA03558.1"/>
    <property type="molecule type" value="Genomic_DNA"/>
</dbReference>
<keyword evidence="5" id="KW-0479">Metal-binding</keyword>
<reference evidence="14 15" key="1">
    <citation type="journal article" date="2016" name="Nat. Commun.">
        <title>Thousands of microbial genomes shed light on interconnected biogeochemical processes in an aquifer system.</title>
        <authorList>
            <person name="Anantharaman K."/>
            <person name="Brown C.T."/>
            <person name="Hug L.A."/>
            <person name="Sharon I."/>
            <person name="Castelle C.J."/>
            <person name="Probst A.J."/>
            <person name="Thomas B.C."/>
            <person name="Singh A."/>
            <person name="Wilkins M.J."/>
            <person name="Karaoz U."/>
            <person name="Brodie E.L."/>
            <person name="Williams K.H."/>
            <person name="Hubbard S.S."/>
            <person name="Banfield J.F."/>
        </authorList>
    </citation>
    <scope>NUCLEOTIDE SEQUENCE [LARGE SCALE GENOMIC DNA]</scope>
</reference>
<dbReference type="InterPro" id="IPR050065">
    <property type="entry name" value="GlmU-like"/>
</dbReference>